<name>A0A173S4J9_9FIRM</name>
<evidence type="ECO:0000313" key="4">
    <source>
        <dbReference type="Proteomes" id="UP000095453"/>
    </source>
</evidence>
<evidence type="ECO:0000313" key="3">
    <source>
        <dbReference type="EMBL" id="CUM85252.1"/>
    </source>
</evidence>
<keyword evidence="2" id="KW-0175">Coiled coil</keyword>
<dbReference type="GO" id="GO:0003677">
    <property type="term" value="F:DNA binding"/>
    <property type="evidence" value="ECO:0007669"/>
    <property type="project" value="InterPro"/>
</dbReference>
<reference evidence="3 4" key="1">
    <citation type="submission" date="2015-09" db="EMBL/GenBank/DDBJ databases">
        <authorList>
            <consortium name="Pathogen Informatics"/>
        </authorList>
    </citation>
    <scope>NUCLEOTIDE SEQUENCE [LARGE SCALE GENOMIC DNA]</scope>
    <source>
        <strain evidence="3 4">2789STDY5608887</strain>
    </source>
</reference>
<dbReference type="EMBL" id="CYXX01000004">
    <property type="protein sequence ID" value="CUM85252.1"/>
    <property type="molecule type" value="Genomic_DNA"/>
</dbReference>
<dbReference type="InterPro" id="IPR001668">
    <property type="entry name" value="Mob_Pre"/>
</dbReference>
<evidence type="ECO:0000256" key="1">
    <source>
        <dbReference type="ARBA" id="ARBA00010657"/>
    </source>
</evidence>
<dbReference type="Pfam" id="PF01076">
    <property type="entry name" value="Mob_Pre"/>
    <property type="match status" value="1"/>
</dbReference>
<comment type="similarity">
    <text evidence="1">Belongs to the plasmid mobilization pre family.</text>
</comment>
<dbReference type="Gene3D" id="3.30.930.30">
    <property type="match status" value="1"/>
</dbReference>
<proteinExistence type="inferred from homology"/>
<gene>
    <name evidence="3" type="ORF">ERS852444_00785</name>
</gene>
<evidence type="ECO:0000256" key="2">
    <source>
        <dbReference type="SAM" id="Coils"/>
    </source>
</evidence>
<protein>
    <submittedName>
        <fullName evidence="3">Plasmid recombination enzyme</fullName>
    </submittedName>
</protein>
<organism evidence="3 4">
    <name type="scientific">Roseburia inulinivorans</name>
    <dbReference type="NCBI Taxonomy" id="360807"/>
    <lineage>
        <taxon>Bacteria</taxon>
        <taxon>Bacillati</taxon>
        <taxon>Bacillota</taxon>
        <taxon>Clostridia</taxon>
        <taxon>Lachnospirales</taxon>
        <taxon>Lachnospiraceae</taxon>
        <taxon>Roseburia</taxon>
    </lineage>
</organism>
<feature type="coiled-coil region" evidence="2">
    <location>
        <begin position="235"/>
        <end position="276"/>
    </location>
</feature>
<dbReference type="GO" id="GO:0006310">
    <property type="term" value="P:DNA recombination"/>
    <property type="evidence" value="ECO:0007669"/>
    <property type="project" value="InterPro"/>
</dbReference>
<accession>A0A173S4J9</accession>
<dbReference type="AlphaFoldDB" id="A0A173S4J9"/>
<dbReference type="Proteomes" id="UP000095453">
    <property type="component" value="Unassembled WGS sequence"/>
</dbReference>
<dbReference type="RefSeq" id="WP_055168046.1">
    <property type="nucleotide sequence ID" value="NZ_CYXX01000004.1"/>
</dbReference>
<sequence length="293" mass="32859">MALSMSVSAGAHNARHNTDLAYRANLRNVDADLSVGNISIRDVPIAEAYETVFGDSLRAYNAKQKSKGHPERCIGDYLSKIEKAYSDDSARVKSGNKGRVNVPKPCYEYVLQIGNRDTFGGELDNGKAEEIFRETADSIRSKTEGAIEWFQIAVHFDEKDGTPHMHMAGIPYATGCKRGLSTQVSMGGALKALGLERLPDLQNLMMSELEKAAAAHGIERRLMDCDRKHLDVPEYQQAMRDYNELTDRIEQKRSRVAELDRDIEGKERTVARLDRSIETETKRLASELDGRFY</sequence>